<evidence type="ECO:0000259" key="7">
    <source>
        <dbReference type="Pfam" id="PF00155"/>
    </source>
</evidence>
<keyword evidence="9" id="KW-1185">Reference proteome</keyword>
<dbReference type="InterPro" id="IPR015424">
    <property type="entry name" value="PyrdxlP-dep_Trfase"/>
</dbReference>
<dbReference type="Gene3D" id="3.90.1150.10">
    <property type="entry name" value="Aspartate Aminotransferase, domain 1"/>
    <property type="match status" value="1"/>
</dbReference>
<sequence>MEKLFNTPAKFEKICYDLRGPILEKAEQLESNDESIIKLNIGNTTPFGYYPSKNILNSIQTHLSKSSGYGDSQGLIEARLSISNYVRKKYNHVIDKKNIFIGNGVSELILMSMQAFLEKGDEILVPSPDYPLWTASISLAGGHAVHYTCDYSTNWFPDLDSIKSRISKKTKGIVLINPNNPTGAVYSKSLLQEIVKICKKHNIIIFSDEIYENILFDNYVHHHVASFSDEVPCITFSGLSKSHHICGFRVGWMMITDRSLKLKKINHALNMLASMRLCPNIPMQFCIQPALEDILSKPDYYRSINHQLAKKRDLSWDLLNKIPGISCIKPNGALYLFPRIDKKFYNIKDDEKLVLDFLIEKKVLIVHGKGFHWHNNDHFRFIFLPSESIIQEAIERFRCFLKDYSQ</sequence>
<evidence type="ECO:0000256" key="6">
    <source>
        <dbReference type="ARBA" id="ARBA00026106"/>
    </source>
</evidence>
<proteinExistence type="inferred from homology"/>
<dbReference type="Pfam" id="PF00155">
    <property type="entry name" value="Aminotran_1_2"/>
    <property type="match status" value="1"/>
</dbReference>
<evidence type="ECO:0000256" key="5">
    <source>
        <dbReference type="ARBA" id="ARBA00022898"/>
    </source>
</evidence>
<dbReference type="GO" id="GO:0030170">
    <property type="term" value="F:pyridoxal phosphate binding"/>
    <property type="evidence" value="ECO:0007669"/>
    <property type="project" value="InterPro"/>
</dbReference>
<dbReference type="OrthoDB" id="9803354at2"/>
<dbReference type="Proteomes" id="UP000242175">
    <property type="component" value="Chromosome large"/>
</dbReference>
<evidence type="ECO:0000313" key="9">
    <source>
        <dbReference type="Proteomes" id="UP000242175"/>
    </source>
</evidence>
<dbReference type="EC" id="2.6.1.2" evidence="6"/>
<keyword evidence="4 8" id="KW-0808">Transferase</keyword>
<evidence type="ECO:0000256" key="3">
    <source>
        <dbReference type="ARBA" id="ARBA00022576"/>
    </source>
</evidence>
<name>A0A220VBE5_9GAMM</name>
<dbReference type="Gene3D" id="3.40.640.10">
    <property type="entry name" value="Type I PLP-dependent aspartate aminotransferase-like (Major domain)"/>
    <property type="match status" value="1"/>
</dbReference>
<keyword evidence="5" id="KW-0663">Pyridoxal phosphate</keyword>
<protein>
    <recommendedName>
        <fullName evidence="6">alanine transaminase</fullName>
        <ecNumber evidence="6">2.6.1.2</ecNumber>
    </recommendedName>
</protein>
<dbReference type="RefSeq" id="WP_089072637.1">
    <property type="nucleotide sequence ID" value="NZ_CBCSAM010000007.1"/>
</dbReference>
<dbReference type="InterPro" id="IPR004839">
    <property type="entry name" value="Aminotransferase_I/II_large"/>
</dbReference>
<comment type="cofactor">
    <cofactor evidence="1">
        <name>pyridoxal 5'-phosphate</name>
        <dbReference type="ChEBI" id="CHEBI:597326"/>
    </cofactor>
</comment>
<dbReference type="CDD" id="cd00609">
    <property type="entry name" value="AAT_like"/>
    <property type="match status" value="1"/>
</dbReference>
<evidence type="ECO:0000256" key="4">
    <source>
        <dbReference type="ARBA" id="ARBA00022679"/>
    </source>
</evidence>
<dbReference type="InterPro" id="IPR015422">
    <property type="entry name" value="PyrdxlP-dep_Trfase_small"/>
</dbReference>
<dbReference type="KEGG" id="pmai:CF386_00810"/>
<evidence type="ECO:0000256" key="1">
    <source>
        <dbReference type="ARBA" id="ARBA00001933"/>
    </source>
</evidence>
<dbReference type="InterPro" id="IPR051926">
    <property type="entry name" value="Ala_Aminotransferase"/>
</dbReference>
<dbReference type="EMBL" id="CP022355">
    <property type="protein sequence ID" value="ASK77727.1"/>
    <property type="molecule type" value="Genomic_DNA"/>
</dbReference>
<dbReference type="PANTHER" id="PTHR43488:SF2">
    <property type="entry name" value="GLUTAMATE-PYRUVATE AMINOTRANSFERASE ALAA"/>
    <property type="match status" value="1"/>
</dbReference>
<dbReference type="GO" id="GO:0004021">
    <property type="term" value="F:L-alanine:2-oxoglutarate aminotransferase activity"/>
    <property type="evidence" value="ECO:0007669"/>
    <property type="project" value="UniProtKB-EC"/>
</dbReference>
<keyword evidence="3 8" id="KW-0032">Aminotransferase</keyword>
<dbReference type="SUPFAM" id="SSF53383">
    <property type="entry name" value="PLP-dependent transferases"/>
    <property type="match status" value="1"/>
</dbReference>
<evidence type="ECO:0000313" key="8">
    <source>
        <dbReference type="EMBL" id="ASK77727.1"/>
    </source>
</evidence>
<reference evidence="8 9" key="1">
    <citation type="journal article" date="2016" name="Int. J. Syst. Evol. Microbiol.">
        <title>Paraphotobacterium marinum gen. nov., sp. nov., a member of the family Vibrionaceae, isolated from surface seawater.</title>
        <authorList>
            <person name="Huang Z."/>
            <person name="Dong C."/>
            <person name="Shao Z."/>
        </authorList>
    </citation>
    <scope>NUCLEOTIDE SEQUENCE [LARGE SCALE GENOMIC DNA]</scope>
    <source>
        <strain evidence="8 9">NSCS20N07D</strain>
    </source>
</reference>
<accession>A0A220VBE5</accession>
<feature type="domain" description="Aminotransferase class I/classII large" evidence="7">
    <location>
        <begin position="36"/>
        <end position="397"/>
    </location>
</feature>
<dbReference type="InterPro" id="IPR015421">
    <property type="entry name" value="PyrdxlP-dep_Trfase_major"/>
</dbReference>
<organism evidence="8 9">
    <name type="scientific">Paraphotobacterium marinum</name>
    <dbReference type="NCBI Taxonomy" id="1755811"/>
    <lineage>
        <taxon>Bacteria</taxon>
        <taxon>Pseudomonadati</taxon>
        <taxon>Pseudomonadota</taxon>
        <taxon>Gammaproteobacteria</taxon>
        <taxon>Vibrionales</taxon>
        <taxon>Vibrionaceae</taxon>
        <taxon>Paraphotobacterium</taxon>
    </lineage>
</organism>
<dbReference type="PANTHER" id="PTHR43488">
    <property type="entry name" value="GLUTAMATE-PYRUVATE AMINOTRANSFERASE ALAA"/>
    <property type="match status" value="1"/>
</dbReference>
<evidence type="ECO:0000256" key="2">
    <source>
        <dbReference type="ARBA" id="ARBA00007441"/>
    </source>
</evidence>
<dbReference type="AlphaFoldDB" id="A0A220VBE5"/>
<comment type="similarity">
    <text evidence="2">Belongs to the class-I pyridoxal-phosphate-dependent aminotransferase family.</text>
</comment>
<gene>
    <name evidence="8" type="ORF">CF386_00810</name>
</gene>